<dbReference type="AlphaFoldDB" id="A0A7C3EJ03"/>
<dbReference type="InterPro" id="IPR016185">
    <property type="entry name" value="PreATP-grasp_dom_sf"/>
</dbReference>
<dbReference type="Pfam" id="PF22660">
    <property type="entry name" value="RS_preATP-grasp-like"/>
    <property type="match status" value="1"/>
</dbReference>
<dbReference type="GO" id="GO:0005524">
    <property type="term" value="F:ATP binding"/>
    <property type="evidence" value="ECO:0007669"/>
    <property type="project" value="UniProtKB-UniRule"/>
</dbReference>
<dbReference type="UniPathway" id="UPA00074">
    <property type="reaction ID" value="UER00942"/>
</dbReference>
<keyword evidence="3 5" id="KW-0658">Purine biosynthesis</keyword>
<dbReference type="InterPro" id="IPR011761">
    <property type="entry name" value="ATP-grasp"/>
</dbReference>
<proteinExistence type="inferred from homology"/>
<dbReference type="EMBL" id="DSVL01000035">
    <property type="protein sequence ID" value="HFH28109.1"/>
    <property type="molecule type" value="Genomic_DNA"/>
</dbReference>
<dbReference type="InterPro" id="IPR040686">
    <property type="entry name" value="PurK_C"/>
</dbReference>
<dbReference type="Pfam" id="PF17769">
    <property type="entry name" value="PurK_C"/>
    <property type="match status" value="1"/>
</dbReference>
<feature type="binding site" evidence="5">
    <location>
        <position position="193"/>
    </location>
    <ligand>
        <name>ATP</name>
        <dbReference type="ChEBI" id="CHEBI:30616"/>
    </ligand>
</feature>
<evidence type="ECO:0000256" key="3">
    <source>
        <dbReference type="ARBA" id="ARBA00022755"/>
    </source>
</evidence>
<dbReference type="GO" id="GO:0005829">
    <property type="term" value="C:cytosol"/>
    <property type="evidence" value="ECO:0007669"/>
    <property type="project" value="TreeGrafter"/>
</dbReference>
<dbReference type="Pfam" id="PF02222">
    <property type="entry name" value="ATP-grasp"/>
    <property type="match status" value="1"/>
</dbReference>
<protein>
    <recommendedName>
        <fullName evidence="5 6">N5-carboxyaminoimidazole ribonucleotide synthase</fullName>
        <shortName evidence="5 6">N5-CAIR synthase</shortName>
        <ecNumber evidence="5 6">6.3.4.18</ecNumber>
    </recommendedName>
    <alternativeName>
        <fullName evidence="5 6">5-(carboxyamino)imidazole ribonucleotide synthetase</fullName>
    </alternativeName>
</protein>
<dbReference type="PANTHER" id="PTHR11609">
    <property type="entry name" value="PURINE BIOSYNTHESIS PROTEIN 6/7, PUR6/7"/>
    <property type="match status" value="1"/>
</dbReference>
<feature type="binding site" evidence="5">
    <location>
        <position position="216"/>
    </location>
    <ligand>
        <name>ATP</name>
        <dbReference type="ChEBI" id="CHEBI:30616"/>
    </ligand>
</feature>
<evidence type="ECO:0000256" key="6">
    <source>
        <dbReference type="RuleBase" id="RU361200"/>
    </source>
</evidence>
<dbReference type="SUPFAM" id="SSF51246">
    <property type="entry name" value="Rudiment single hybrid motif"/>
    <property type="match status" value="1"/>
</dbReference>
<evidence type="ECO:0000256" key="4">
    <source>
        <dbReference type="ARBA" id="ARBA00022840"/>
    </source>
</evidence>
<dbReference type="InterPro" id="IPR011054">
    <property type="entry name" value="Rudment_hybrid_motif"/>
</dbReference>
<evidence type="ECO:0000313" key="8">
    <source>
        <dbReference type="EMBL" id="HFH28109.1"/>
    </source>
</evidence>
<dbReference type="FunFam" id="3.40.50.20:FF:000016">
    <property type="entry name" value="N5-carboxyaminoimidazole ribonucleotide synthase"/>
    <property type="match status" value="1"/>
</dbReference>
<dbReference type="SUPFAM" id="SSF56059">
    <property type="entry name" value="Glutathione synthetase ATP-binding domain-like"/>
    <property type="match status" value="1"/>
</dbReference>
<feature type="binding site" evidence="5">
    <location>
        <begin position="185"/>
        <end position="188"/>
    </location>
    <ligand>
        <name>ATP</name>
        <dbReference type="ChEBI" id="CHEBI:30616"/>
    </ligand>
</feature>
<name>A0A7C3EJ03_9SPIR</name>
<dbReference type="Gene3D" id="3.40.50.20">
    <property type="match status" value="1"/>
</dbReference>
<comment type="similarity">
    <text evidence="5 6">Belongs to the PurK/PurT family.</text>
</comment>
<sequence>MTASVPPSKALRRIGILGGGQLARMLALAGHPLGLEVVFLDPAPDACAAVVARQVRGPYDDATKLEELSAWADIITYEFENVPAQAVQFLEEGQQLVYPHAKALATSRDRLAEKTLFTELGIPTPAFAAIESLADLEQAVQRIGLPAVLKTRTLGYDGKGQVVIRQAGDCAAAWERIQGRSAILEAFVSFTREISIIAVRSSTGEEAFYPVTENIHREGILRLSRPRRNDNRQAEAEQYARKILDRLEYVGVLALELFDTPQGLMANETAPRVHNSGHWTIEGAVTSQFENHLRAILGLPLGSTALRGAAAMVNCIGTMPEMEAILAIPGAHYHSYGKEARPGRKVGHYTITAESDETLDALLERCGLSSI</sequence>
<dbReference type="FunFam" id="3.30.1490.20:FF:000015">
    <property type="entry name" value="N5-carboxyaminoimidazole ribonucleotide synthase"/>
    <property type="match status" value="1"/>
</dbReference>
<dbReference type="NCBIfam" id="TIGR01161">
    <property type="entry name" value="purK"/>
    <property type="match status" value="1"/>
</dbReference>
<feature type="binding site" evidence="5">
    <location>
        <position position="110"/>
    </location>
    <ligand>
        <name>ATP</name>
        <dbReference type="ChEBI" id="CHEBI:30616"/>
    </ligand>
</feature>
<dbReference type="HAMAP" id="MF_01928">
    <property type="entry name" value="PurK"/>
    <property type="match status" value="1"/>
</dbReference>
<dbReference type="NCBIfam" id="NF004676">
    <property type="entry name" value="PRK06019.1-2"/>
    <property type="match status" value="1"/>
</dbReference>
<dbReference type="Gene3D" id="3.30.1490.20">
    <property type="entry name" value="ATP-grasp fold, A domain"/>
    <property type="match status" value="1"/>
</dbReference>
<organism evidence="8">
    <name type="scientific">Gracilinema caldarium</name>
    <dbReference type="NCBI Taxonomy" id="215591"/>
    <lineage>
        <taxon>Bacteria</taxon>
        <taxon>Pseudomonadati</taxon>
        <taxon>Spirochaetota</taxon>
        <taxon>Spirochaetia</taxon>
        <taxon>Spirochaetales</taxon>
        <taxon>Breznakiellaceae</taxon>
        <taxon>Gracilinema</taxon>
    </lineage>
</organism>
<dbReference type="PROSITE" id="PS50975">
    <property type="entry name" value="ATP_GRASP"/>
    <property type="match status" value="1"/>
</dbReference>
<dbReference type="InterPro" id="IPR005875">
    <property type="entry name" value="PurK"/>
</dbReference>
<evidence type="ECO:0000256" key="2">
    <source>
        <dbReference type="ARBA" id="ARBA00022741"/>
    </source>
</evidence>
<evidence type="ECO:0000256" key="1">
    <source>
        <dbReference type="ARBA" id="ARBA00022598"/>
    </source>
</evidence>
<comment type="caution">
    <text evidence="8">The sequence shown here is derived from an EMBL/GenBank/DDBJ whole genome shotgun (WGS) entry which is preliminary data.</text>
</comment>
<dbReference type="InterPro" id="IPR013815">
    <property type="entry name" value="ATP_grasp_subdomain_1"/>
</dbReference>
<gene>
    <name evidence="5 6" type="primary">purK</name>
    <name evidence="8" type="ORF">ENS59_01145</name>
</gene>
<dbReference type="GO" id="GO:0004638">
    <property type="term" value="F:phosphoribosylaminoimidazole carboxylase activity"/>
    <property type="evidence" value="ECO:0007669"/>
    <property type="project" value="InterPro"/>
</dbReference>
<reference evidence="8" key="1">
    <citation type="journal article" date="2020" name="mSystems">
        <title>Genome- and Community-Level Interaction Insights into Carbon Utilization and Element Cycling Functions of Hydrothermarchaeota in Hydrothermal Sediment.</title>
        <authorList>
            <person name="Zhou Z."/>
            <person name="Liu Y."/>
            <person name="Xu W."/>
            <person name="Pan J."/>
            <person name="Luo Z.H."/>
            <person name="Li M."/>
        </authorList>
    </citation>
    <scope>NUCLEOTIDE SEQUENCE [LARGE SCALE GENOMIC DNA]</scope>
    <source>
        <strain evidence="8">SpSt-503</strain>
    </source>
</reference>
<keyword evidence="2 5" id="KW-0547">Nucleotide-binding</keyword>
<keyword evidence="4 5" id="KW-0067">ATP-binding</keyword>
<feature type="binding site" evidence="5">
    <location>
        <begin position="267"/>
        <end position="268"/>
    </location>
    <ligand>
        <name>ATP</name>
        <dbReference type="ChEBI" id="CHEBI:30616"/>
    </ligand>
</feature>
<dbReference type="PANTHER" id="PTHR11609:SF5">
    <property type="entry name" value="PHOSPHORIBOSYLAMINOIMIDAZOLE CARBOXYLASE"/>
    <property type="match status" value="1"/>
</dbReference>
<dbReference type="GO" id="GO:0006189">
    <property type="term" value="P:'de novo' IMP biosynthetic process"/>
    <property type="evidence" value="ECO:0007669"/>
    <property type="project" value="UniProtKB-UniRule"/>
</dbReference>
<dbReference type="Gene3D" id="3.30.470.20">
    <property type="entry name" value="ATP-grasp fold, B domain"/>
    <property type="match status" value="1"/>
</dbReference>
<dbReference type="InterPro" id="IPR003135">
    <property type="entry name" value="ATP-grasp_carboxylate-amine"/>
</dbReference>
<dbReference type="EC" id="6.3.4.18" evidence="5 6"/>
<feature type="binding site" evidence="5">
    <location>
        <begin position="155"/>
        <end position="161"/>
    </location>
    <ligand>
        <name>ATP</name>
        <dbReference type="ChEBI" id="CHEBI:30616"/>
    </ligand>
</feature>
<comment type="catalytic activity">
    <reaction evidence="5 6">
        <text>5-amino-1-(5-phospho-beta-D-ribosyl)imidazole + hydrogencarbonate + ATP = 5-carboxyamino-1-(5-phospho-D-ribosyl)imidazole + ADP + phosphate + 2 H(+)</text>
        <dbReference type="Rhea" id="RHEA:19317"/>
        <dbReference type="ChEBI" id="CHEBI:15378"/>
        <dbReference type="ChEBI" id="CHEBI:17544"/>
        <dbReference type="ChEBI" id="CHEBI:30616"/>
        <dbReference type="ChEBI" id="CHEBI:43474"/>
        <dbReference type="ChEBI" id="CHEBI:58730"/>
        <dbReference type="ChEBI" id="CHEBI:137981"/>
        <dbReference type="ChEBI" id="CHEBI:456216"/>
        <dbReference type="EC" id="6.3.4.18"/>
    </reaction>
</comment>
<feature type="domain" description="ATP-grasp" evidence="7">
    <location>
        <begin position="114"/>
        <end position="297"/>
    </location>
</feature>
<dbReference type="NCBIfam" id="NF004679">
    <property type="entry name" value="PRK06019.1-5"/>
    <property type="match status" value="1"/>
</dbReference>
<dbReference type="GO" id="GO:0046872">
    <property type="term" value="F:metal ion binding"/>
    <property type="evidence" value="ECO:0007669"/>
    <property type="project" value="InterPro"/>
</dbReference>
<evidence type="ECO:0000259" key="7">
    <source>
        <dbReference type="PROSITE" id="PS50975"/>
    </source>
</evidence>
<accession>A0A7C3EJ03</accession>
<keyword evidence="1 5" id="KW-0436">Ligase</keyword>
<feature type="binding site" evidence="5">
    <location>
        <position position="150"/>
    </location>
    <ligand>
        <name>ATP</name>
        <dbReference type="ChEBI" id="CHEBI:30616"/>
    </ligand>
</feature>
<dbReference type="InterPro" id="IPR054350">
    <property type="entry name" value="PurT/PurK_preATP-grasp"/>
</dbReference>
<evidence type="ECO:0000256" key="5">
    <source>
        <dbReference type="HAMAP-Rule" id="MF_01928"/>
    </source>
</evidence>
<comment type="function">
    <text evidence="6">Catalyzes the ATP-dependent conversion of 5-aminoimidazole ribonucleotide (AIR) and HCO(3)- to N5-carboxyaminoimidazole ribonucleotide (N5-CAIR).</text>
</comment>
<dbReference type="GO" id="GO:0034028">
    <property type="term" value="F:5-(carboxyamino)imidazole ribonucleotide synthase activity"/>
    <property type="evidence" value="ECO:0007669"/>
    <property type="project" value="UniProtKB-UniRule"/>
</dbReference>
<comment type="function">
    <text evidence="5">Catalyzes the ATP-dependent conversion of 5-aminoimidazole ribonucleotide (AIR) and HCO(3)(-) to N5-carboxyaminoimidazole ribonucleotide (N5-CAIR).</text>
</comment>
<comment type="pathway">
    <text evidence="5 6">Purine metabolism; IMP biosynthesis via de novo pathway; 5-amino-1-(5-phospho-D-ribosyl)imidazole-4-carboxylate from 5-amino-1-(5-phospho-D-ribosyl)imidazole (N5-CAIR route): step 1/2.</text>
</comment>
<dbReference type="SUPFAM" id="SSF52440">
    <property type="entry name" value="PreATP-grasp domain"/>
    <property type="match status" value="1"/>
</dbReference>
<comment type="subunit">
    <text evidence="5 6">Homodimer.</text>
</comment>